<feature type="region of interest" description="Disordered" evidence="3">
    <location>
        <begin position="148"/>
        <end position="170"/>
    </location>
</feature>
<dbReference type="Pfam" id="PF09087">
    <property type="entry name" value="Cyc-maltodext_N"/>
    <property type="match status" value="1"/>
</dbReference>
<dbReference type="InterPro" id="IPR013780">
    <property type="entry name" value="Glyco_hydro_b"/>
</dbReference>
<dbReference type="Pfam" id="PF00128">
    <property type="entry name" value="Alpha-amylase"/>
    <property type="match status" value="1"/>
</dbReference>
<dbReference type="Gene3D" id="2.60.40.1180">
    <property type="entry name" value="Golgi alpha-mannosidase II"/>
    <property type="match status" value="1"/>
</dbReference>
<reference evidence="6 7" key="1">
    <citation type="submission" date="2024-08" db="EMBL/GenBank/DDBJ databases">
        <authorList>
            <person name="Lu H."/>
        </authorList>
    </citation>
    <scope>NUCLEOTIDE SEQUENCE [LARGE SCALE GENOMIC DNA]</scope>
    <source>
        <strain evidence="6 7">BYS180W</strain>
    </source>
</reference>
<feature type="domain" description="Glycosyl hydrolase family 13 catalytic" evidence="5">
    <location>
        <begin position="136"/>
        <end position="533"/>
    </location>
</feature>
<accession>A0ABW7FS35</accession>
<keyword evidence="2" id="KW-0326">Glycosidase</keyword>
<dbReference type="InterPro" id="IPR015171">
    <property type="entry name" value="Cyc-maltodext_N"/>
</dbReference>
<sequence length="633" mass="71140">MKTTAASAALGALAPAHASAEAPPQPALQRVEPPSWWVGMAEPQLQLMLHGPGLAALHVRMSAPGVRLLGQQRLSSPNYLFVDLELAADCRPGRIDIQLHHPGHDTPLLNLSYELQAREPGSAQRQGFDTRDAVYLLVPDRFARAEPAVAPPAMRESRVQRSQPGARHGGNLAGLREHLGYIADMGFTQIWPTPVVENDNPSYSYHGYAATDFYRVDPRLGSNEEYRALAVQARQQGLGLIQDIVLNHIGDHHWWMADLPTPEWLNQWPSYTETHHARVTWQDPHAAPSDQRRFSQGWFTPNMPDLNQRQPQLATYLIQMSLWWIEYAGLSGLRTDTYSYSDRDFLSRWSARLMREYPRLNIVGEEWSGHPAIVAYWQRGKRNHDGYVSSTPSMLDFPLHYALIAGLKEADQGEGGIYKLYEALAQDFLYADANRLMAFEGNHDTPRLYSQLNEDLDLLRMAWGYLCVVNRIPQFLYGSELLLTSPGQRDDGQVRADFPGGFAGDRVDGLRGRGLSPRQRTAQALLRQLLNWRRQTRLVHEGRLTHYAPLQGVYVLLRHWGAPGSAEARQGERVMLVLNKQNQDVALDLRRFADVLGPGDRAHDVLQGGAARELGRTLTLAARSTTLLQLAAR</sequence>
<feature type="chain" id="PRO_5046482512" evidence="4">
    <location>
        <begin position="19"/>
        <end position="633"/>
    </location>
</feature>
<dbReference type="Proteomes" id="UP001606099">
    <property type="component" value="Unassembled WGS sequence"/>
</dbReference>
<evidence type="ECO:0000256" key="1">
    <source>
        <dbReference type="ARBA" id="ARBA00022801"/>
    </source>
</evidence>
<feature type="signal peptide" evidence="4">
    <location>
        <begin position="1"/>
        <end position="18"/>
    </location>
</feature>
<evidence type="ECO:0000256" key="3">
    <source>
        <dbReference type="SAM" id="MobiDB-lite"/>
    </source>
</evidence>
<dbReference type="Gene3D" id="2.60.40.10">
    <property type="entry name" value="Immunoglobulins"/>
    <property type="match status" value="1"/>
</dbReference>
<dbReference type="PANTHER" id="PTHR10357:SF210">
    <property type="entry name" value="MALTODEXTRIN GLUCOSIDASE"/>
    <property type="match status" value="1"/>
</dbReference>
<dbReference type="SMART" id="SM00642">
    <property type="entry name" value="Aamy"/>
    <property type="match status" value="1"/>
</dbReference>
<comment type="caution">
    <text evidence="6">The sequence shown here is derived from an EMBL/GenBank/DDBJ whole genome shotgun (WGS) entry which is preliminary data.</text>
</comment>
<dbReference type="InterPro" id="IPR013783">
    <property type="entry name" value="Ig-like_fold"/>
</dbReference>
<keyword evidence="4" id="KW-0732">Signal</keyword>
<dbReference type="SUPFAM" id="SSF51445">
    <property type="entry name" value="(Trans)glycosidases"/>
    <property type="match status" value="1"/>
</dbReference>
<evidence type="ECO:0000256" key="4">
    <source>
        <dbReference type="SAM" id="SignalP"/>
    </source>
</evidence>
<organism evidence="6 7">
    <name type="scientific">Roseateles rivi</name>
    <dbReference type="NCBI Taxonomy" id="3299028"/>
    <lineage>
        <taxon>Bacteria</taxon>
        <taxon>Pseudomonadati</taxon>
        <taxon>Pseudomonadota</taxon>
        <taxon>Betaproteobacteria</taxon>
        <taxon>Burkholderiales</taxon>
        <taxon>Sphaerotilaceae</taxon>
        <taxon>Roseateles</taxon>
    </lineage>
</organism>
<evidence type="ECO:0000313" key="7">
    <source>
        <dbReference type="Proteomes" id="UP001606099"/>
    </source>
</evidence>
<dbReference type="EMBL" id="JBIGHZ010000001">
    <property type="protein sequence ID" value="MFG6447136.1"/>
    <property type="molecule type" value="Genomic_DNA"/>
</dbReference>
<evidence type="ECO:0000313" key="6">
    <source>
        <dbReference type="EMBL" id="MFG6447136.1"/>
    </source>
</evidence>
<evidence type="ECO:0000259" key="5">
    <source>
        <dbReference type="SMART" id="SM00642"/>
    </source>
</evidence>
<keyword evidence="1 6" id="KW-0378">Hydrolase</keyword>
<dbReference type="InterPro" id="IPR019492">
    <property type="entry name" value="Cyclo-malto-dextrinase_C"/>
</dbReference>
<dbReference type="SUPFAM" id="SSF81296">
    <property type="entry name" value="E set domains"/>
    <property type="match status" value="1"/>
</dbReference>
<gene>
    <name evidence="6" type="ORF">ACG0Z6_02635</name>
</gene>
<dbReference type="PANTHER" id="PTHR10357">
    <property type="entry name" value="ALPHA-AMYLASE FAMILY MEMBER"/>
    <property type="match status" value="1"/>
</dbReference>
<dbReference type="GO" id="GO:0016787">
    <property type="term" value="F:hydrolase activity"/>
    <property type="evidence" value="ECO:0007669"/>
    <property type="project" value="UniProtKB-KW"/>
</dbReference>
<proteinExistence type="predicted"/>
<keyword evidence="7" id="KW-1185">Reference proteome</keyword>
<dbReference type="InterPro" id="IPR017853">
    <property type="entry name" value="GH"/>
</dbReference>
<dbReference type="RefSeq" id="WP_394458509.1">
    <property type="nucleotide sequence ID" value="NZ_JBIGHZ010000001.1"/>
</dbReference>
<dbReference type="Pfam" id="PF10438">
    <property type="entry name" value="Cyc-maltodext_C"/>
    <property type="match status" value="1"/>
</dbReference>
<dbReference type="Gene3D" id="3.20.20.80">
    <property type="entry name" value="Glycosidases"/>
    <property type="match status" value="1"/>
</dbReference>
<dbReference type="InterPro" id="IPR006047">
    <property type="entry name" value="GH13_cat_dom"/>
</dbReference>
<dbReference type="SUPFAM" id="SSF51011">
    <property type="entry name" value="Glycosyl hydrolase domain"/>
    <property type="match status" value="1"/>
</dbReference>
<name>A0ABW7FS35_9BURK</name>
<protein>
    <submittedName>
        <fullName evidence="6">Glycoside hydrolase family 13 protein</fullName>
    </submittedName>
</protein>
<evidence type="ECO:0000256" key="2">
    <source>
        <dbReference type="ARBA" id="ARBA00023295"/>
    </source>
</evidence>
<dbReference type="InterPro" id="IPR014756">
    <property type="entry name" value="Ig_E-set"/>
</dbReference>
<dbReference type="CDD" id="cd11340">
    <property type="entry name" value="AmyAc_bac_CMD_like_3"/>
    <property type="match status" value="1"/>
</dbReference>